<name>A0ABD3FCT5_9STRA</name>
<keyword evidence="2" id="KW-1185">Reference proteome</keyword>
<evidence type="ECO:0000313" key="1">
    <source>
        <dbReference type="EMBL" id="KAL3664758.1"/>
    </source>
</evidence>
<evidence type="ECO:0000313" key="2">
    <source>
        <dbReference type="Proteomes" id="UP001632037"/>
    </source>
</evidence>
<sequence length="101" mass="11926">MRYRKRLRNHGTSLEKVVALLRQQVRELEAQHRSMVPRIIARTTPLNVVAEYFRLFRYGLTAYVPVSERCSIQRLPNVYESRQHREFLEALMAPDVLVDGD</sequence>
<reference evidence="1 2" key="1">
    <citation type="submission" date="2024-09" db="EMBL/GenBank/DDBJ databases">
        <title>Genome sequencing and assembly of Phytophthora oleae, isolate VK10A, causative agent of rot of olive drupes.</title>
        <authorList>
            <person name="Conti Taguali S."/>
            <person name="Riolo M."/>
            <person name="La Spada F."/>
            <person name="Cacciola S.O."/>
            <person name="Dionisio G."/>
        </authorList>
    </citation>
    <scope>NUCLEOTIDE SEQUENCE [LARGE SCALE GENOMIC DNA]</scope>
    <source>
        <strain evidence="1 2">VK10A</strain>
    </source>
</reference>
<organism evidence="1 2">
    <name type="scientific">Phytophthora oleae</name>
    <dbReference type="NCBI Taxonomy" id="2107226"/>
    <lineage>
        <taxon>Eukaryota</taxon>
        <taxon>Sar</taxon>
        <taxon>Stramenopiles</taxon>
        <taxon>Oomycota</taxon>
        <taxon>Peronosporomycetes</taxon>
        <taxon>Peronosporales</taxon>
        <taxon>Peronosporaceae</taxon>
        <taxon>Phytophthora</taxon>
    </lineage>
</organism>
<protein>
    <submittedName>
        <fullName evidence="1">Uncharacterized protein</fullName>
    </submittedName>
</protein>
<gene>
    <name evidence="1" type="ORF">V7S43_010505</name>
</gene>
<dbReference type="AlphaFoldDB" id="A0ABD3FCT5"/>
<proteinExistence type="predicted"/>
<dbReference type="Proteomes" id="UP001632037">
    <property type="component" value="Unassembled WGS sequence"/>
</dbReference>
<dbReference type="EMBL" id="JBIMZQ010000023">
    <property type="protein sequence ID" value="KAL3664758.1"/>
    <property type="molecule type" value="Genomic_DNA"/>
</dbReference>
<comment type="caution">
    <text evidence="1">The sequence shown here is derived from an EMBL/GenBank/DDBJ whole genome shotgun (WGS) entry which is preliminary data.</text>
</comment>
<accession>A0ABD3FCT5</accession>